<dbReference type="Proteomes" id="UP000813824">
    <property type="component" value="Unassembled WGS sequence"/>
</dbReference>
<keyword evidence="4" id="KW-1185">Reference proteome</keyword>
<evidence type="ECO:0000313" key="4">
    <source>
        <dbReference type="Proteomes" id="UP000813824"/>
    </source>
</evidence>
<feature type="compositionally biased region" description="Basic residues" evidence="1">
    <location>
        <begin position="382"/>
        <end position="396"/>
    </location>
</feature>
<dbReference type="InterPro" id="IPR004843">
    <property type="entry name" value="Calcineurin-like_PHP"/>
</dbReference>
<evidence type="ECO:0000313" key="3">
    <source>
        <dbReference type="EMBL" id="KAH8100759.1"/>
    </source>
</evidence>
<dbReference type="AlphaFoldDB" id="A0A8K0UN77"/>
<sequence length="430" mass="49190">MNHSLAELLSELSYSQPNDILMFAGDLLAKSTHQGSMSLLDFLVANHFSASNQTQQRIFAVRGNHDQFVVQWRTWRDWFERITIPSSTGNDEAIPTRGSQFLQLIEAEWAIERRRTEADADEWVEVARKRAEGTWREEWWRRIPPPGTGRKEKEWKIFGDHYWLARDMSEEHAAFLLSLPLINYIPSLHFFVVHAGLLPYNPRLPIDDPRQPLTHPPHHRRFPPAEPSADEDEAESDDPEMGFTPMDLQTPLKRAVPPTSSDDDSRTLQELSLLTDIPQNRDPWSLLNMRGVTKKGKVTRVYKGTPWSKLWNRQMRQCSGLRAAATEDEEEAEERSFPCEPSTVVYGHAASRGLDIKRYSMGLDSGCLYGQDLSALVISRSSRKHLDKRRKGKGKHKPVDVKFGDPGMGVEAKVVRVKCTLPPESDEHDH</sequence>
<dbReference type="InterPro" id="IPR050126">
    <property type="entry name" value="Ap4A_hydrolase"/>
</dbReference>
<dbReference type="GO" id="GO:0006798">
    <property type="term" value="P:polyphosphate catabolic process"/>
    <property type="evidence" value="ECO:0007669"/>
    <property type="project" value="TreeGrafter"/>
</dbReference>
<organism evidence="3 4">
    <name type="scientific">Cristinia sonorae</name>
    <dbReference type="NCBI Taxonomy" id="1940300"/>
    <lineage>
        <taxon>Eukaryota</taxon>
        <taxon>Fungi</taxon>
        <taxon>Dikarya</taxon>
        <taxon>Basidiomycota</taxon>
        <taxon>Agaricomycotina</taxon>
        <taxon>Agaricomycetes</taxon>
        <taxon>Agaricomycetidae</taxon>
        <taxon>Agaricales</taxon>
        <taxon>Pleurotineae</taxon>
        <taxon>Stephanosporaceae</taxon>
        <taxon>Cristinia</taxon>
    </lineage>
</organism>
<feature type="compositionally biased region" description="Acidic residues" evidence="1">
    <location>
        <begin position="228"/>
        <end position="240"/>
    </location>
</feature>
<feature type="domain" description="Calcineurin-like phosphoesterase" evidence="2">
    <location>
        <begin position="4"/>
        <end position="162"/>
    </location>
</feature>
<dbReference type="OrthoDB" id="10267127at2759"/>
<dbReference type="SUPFAM" id="SSF56300">
    <property type="entry name" value="Metallo-dependent phosphatases"/>
    <property type="match status" value="1"/>
</dbReference>
<name>A0A8K0UN77_9AGAR</name>
<dbReference type="GO" id="GO:0000298">
    <property type="term" value="F:endopolyphosphatase activity"/>
    <property type="evidence" value="ECO:0007669"/>
    <property type="project" value="TreeGrafter"/>
</dbReference>
<dbReference type="Pfam" id="PF00149">
    <property type="entry name" value="Metallophos"/>
    <property type="match status" value="1"/>
</dbReference>
<evidence type="ECO:0000256" key="1">
    <source>
        <dbReference type="SAM" id="MobiDB-lite"/>
    </source>
</evidence>
<dbReference type="GO" id="GO:0016791">
    <property type="term" value="F:phosphatase activity"/>
    <property type="evidence" value="ECO:0007669"/>
    <property type="project" value="TreeGrafter"/>
</dbReference>
<feature type="region of interest" description="Disordered" evidence="1">
    <location>
        <begin position="382"/>
        <end position="405"/>
    </location>
</feature>
<dbReference type="PANTHER" id="PTHR42850">
    <property type="entry name" value="METALLOPHOSPHOESTERASE"/>
    <property type="match status" value="1"/>
</dbReference>
<dbReference type="PANTHER" id="PTHR42850:SF4">
    <property type="entry name" value="ZINC-DEPENDENT ENDOPOLYPHOSPHATASE"/>
    <property type="match status" value="1"/>
</dbReference>
<dbReference type="Gene3D" id="3.60.21.10">
    <property type="match status" value="1"/>
</dbReference>
<dbReference type="GO" id="GO:0005737">
    <property type="term" value="C:cytoplasm"/>
    <property type="evidence" value="ECO:0007669"/>
    <property type="project" value="TreeGrafter"/>
</dbReference>
<dbReference type="InterPro" id="IPR029052">
    <property type="entry name" value="Metallo-depent_PP-like"/>
</dbReference>
<accession>A0A8K0UN77</accession>
<comment type="caution">
    <text evidence="3">The sequence shown here is derived from an EMBL/GenBank/DDBJ whole genome shotgun (WGS) entry which is preliminary data.</text>
</comment>
<evidence type="ECO:0000259" key="2">
    <source>
        <dbReference type="Pfam" id="PF00149"/>
    </source>
</evidence>
<proteinExistence type="predicted"/>
<protein>
    <recommendedName>
        <fullName evidence="2">Calcineurin-like phosphoesterase domain-containing protein</fullName>
    </recommendedName>
</protein>
<dbReference type="EMBL" id="JAEVFJ010000014">
    <property type="protein sequence ID" value="KAH8100759.1"/>
    <property type="molecule type" value="Genomic_DNA"/>
</dbReference>
<gene>
    <name evidence="3" type="ORF">BXZ70DRAFT_126159</name>
</gene>
<feature type="region of interest" description="Disordered" evidence="1">
    <location>
        <begin position="208"/>
        <end position="266"/>
    </location>
</feature>
<reference evidence="3" key="1">
    <citation type="journal article" date="2021" name="New Phytol.">
        <title>Evolutionary innovations through gain and loss of genes in the ectomycorrhizal Boletales.</title>
        <authorList>
            <person name="Wu G."/>
            <person name="Miyauchi S."/>
            <person name="Morin E."/>
            <person name="Kuo A."/>
            <person name="Drula E."/>
            <person name="Varga T."/>
            <person name="Kohler A."/>
            <person name="Feng B."/>
            <person name="Cao Y."/>
            <person name="Lipzen A."/>
            <person name="Daum C."/>
            <person name="Hundley H."/>
            <person name="Pangilinan J."/>
            <person name="Johnson J."/>
            <person name="Barry K."/>
            <person name="LaButti K."/>
            <person name="Ng V."/>
            <person name="Ahrendt S."/>
            <person name="Min B."/>
            <person name="Choi I.G."/>
            <person name="Park H."/>
            <person name="Plett J.M."/>
            <person name="Magnuson J."/>
            <person name="Spatafora J.W."/>
            <person name="Nagy L.G."/>
            <person name="Henrissat B."/>
            <person name="Grigoriev I.V."/>
            <person name="Yang Z.L."/>
            <person name="Xu J."/>
            <person name="Martin F.M."/>
        </authorList>
    </citation>
    <scope>NUCLEOTIDE SEQUENCE</scope>
    <source>
        <strain evidence="3">KKN 215</strain>
    </source>
</reference>